<sequence>MITGDHVRELLNREDDAVLVPLHGRAEVVPAPELDSDRCRGALPVVSGRDLRERLGADRSAPDDPEAVAAALDATVRKQGG</sequence>
<name>A0ABP7T4V0_9ACTN</name>
<organism evidence="1 2">
    <name type="scientific">Streptomyces plumbiresistens</name>
    <dbReference type="NCBI Taxonomy" id="511811"/>
    <lineage>
        <taxon>Bacteria</taxon>
        <taxon>Bacillati</taxon>
        <taxon>Actinomycetota</taxon>
        <taxon>Actinomycetes</taxon>
        <taxon>Kitasatosporales</taxon>
        <taxon>Streptomycetaceae</taxon>
        <taxon>Streptomyces</taxon>
    </lineage>
</organism>
<evidence type="ECO:0000313" key="1">
    <source>
        <dbReference type="EMBL" id="GAA4021090.1"/>
    </source>
</evidence>
<keyword evidence="2" id="KW-1185">Reference proteome</keyword>
<comment type="caution">
    <text evidence="1">The sequence shown here is derived from an EMBL/GenBank/DDBJ whole genome shotgun (WGS) entry which is preliminary data.</text>
</comment>
<reference evidence="2" key="1">
    <citation type="journal article" date="2019" name="Int. J. Syst. Evol. Microbiol.">
        <title>The Global Catalogue of Microorganisms (GCM) 10K type strain sequencing project: providing services to taxonomists for standard genome sequencing and annotation.</title>
        <authorList>
            <consortium name="The Broad Institute Genomics Platform"/>
            <consortium name="The Broad Institute Genome Sequencing Center for Infectious Disease"/>
            <person name="Wu L."/>
            <person name="Ma J."/>
        </authorList>
    </citation>
    <scope>NUCLEOTIDE SEQUENCE [LARGE SCALE GENOMIC DNA]</scope>
    <source>
        <strain evidence="2">JCM 16924</strain>
    </source>
</reference>
<dbReference type="Proteomes" id="UP001500456">
    <property type="component" value="Unassembled WGS sequence"/>
</dbReference>
<gene>
    <name evidence="1" type="ORF">GCM10022232_77340</name>
</gene>
<proteinExistence type="predicted"/>
<protein>
    <submittedName>
        <fullName evidence="1">Uncharacterized protein</fullName>
    </submittedName>
</protein>
<accession>A0ABP7T4V0</accession>
<dbReference type="RefSeq" id="WP_345569766.1">
    <property type="nucleotide sequence ID" value="NZ_BAAAZX010000031.1"/>
</dbReference>
<evidence type="ECO:0000313" key="2">
    <source>
        <dbReference type="Proteomes" id="UP001500456"/>
    </source>
</evidence>
<dbReference type="EMBL" id="BAAAZX010000031">
    <property type="protein sequence ID" value="GAA4021090.1"/>
    <property type="molecule type" value="Genomic_DNA"/>
</dbReference>